<dbReference type="Gene3D" id="3.40.50.300">
    <property type="entry name" value="P-loop containing nucleotide triphosphate hydrolases"/>
    <property type="match status" value="2"/>
</dbReference>
<dbReference type="InterPro" id="IPR027417">
    <property type="entry name" value="P-loop_NTPase"/>
</dbReference>
<evidence type="ECO:0000313" key="3">
    <source>
        <dbReference type="Proteomes" id="UP000184533"/>
    </source>
</evidence>
<dbReference type="InterPro" id="IPR050742">
    <property type="entry name" value="Helicase_Restrict-Modif_Enz"/>
</dbReference>
<feature type="domain" description="Helicase ATP-binding" evidence="1">
    <location>
        <begin position="17"/>
        <end position="145"/>
    </location>
</feature>
<dbReference type="GO" id="GO:0003677">
    <property type="term" value="F:DNA binding"/>
    <property type="evidence" value="ECO:0007669"/>
    <property type="project" value="InterPro"/>
</dbReference>
<evidence type="ECO:0000259" key="1">
    <source>
        <dbReference type="PROSITE" id="PS51192"/>
    </source>
</evidence>
<dbReference type="Pfam" id="PF00271">
    <property type="entry name" value="Helicase_C"/>
    <property type="match status" value="1"/>
</dbReference>
<dbReference type="SUPFAM" id="SSF52540">
    <property type="entry name" value="P-loop containing nucleoside triphosphate hydrolases"/>
    <property type="match status" value="1"/>
</dbReference>
<keyword evidence="2" id="KW-0067">ATP-binding</keyword>
<dbReference type="SMART" id="SM00487">
    <property type="entry name" value="DEXDc"/>
    <property type="match status" value="1"/>
</dbReference>
<keyword evidence="2" id="KW-0347">Helicase</keyword>
<dbReference type="AlphaFoldDB" id="A0A1M4X4X2"/>
<dbReference type="PANTHER" id="PTHR47396">
    <property type="entry name" value="TYPE I RESTRICTION ENZYME ECOKI R PROTEIN"/>
    <property type="match status" value="1"/>
</dbReference>
<dbReference type="EMBL" id="FQVC01000003">
    <property type="protein sequence ID" value="SHE88477.1"/>
    <property type="molecule type" value="Genomic_DNA"/>
</dbReference>
<organism evidence="2 3">
    <name type="scientific">Devosia limi DSM 17137</name>
    <dbReference type="NCBI Taxonomy" id="1121477"/>
    <lineage>
        <taxon>Bacteria</taxon>
        <taxon>Pseudomonadati</taxon>
        <taxon>Pseudomonadota</taxon>
        <taxon>Alphaproteobacteria</taxon>
        <taxon>Hyphomicrobiales</taxon>
        <taxon>Devosiaceae</taxon>
        <taxon>Devosia</taxon>
    </lineage>
</organism>
<dbReference type="GO" id="GO:0005829">
    <property type="term" value="C:cytosol"/>
    <property type="evidence" value="ECO:0007669"/>
    <property type="project" value="TreeGrafter"/>
</dbReference>
<sequence length="494" mass="54463">MRPLRDHQSDAIRMLRQSLASGHKRPMLQAPTGFGKTLTAAAVIQMALDKGNRVCFTVPAISLIDQTLDEFRAEGITDIGVIQADHPAVDWMARVQIASVQTLARRALPDTDMVLVDEAHQAFKVIFNWMADRPKLPFVGLSATPWTKGLGKHYDDLIIAATTRDLIARGFLSPFRAFAPSHPDLSGVGTVAGDYDEGQAAEAMDKPQLTADIVTTWLKSGENRPTLCFAVNRAHARSLEDEFRAAGVTTAYIDANTERDDRTKIGRAFATGLVKVVVNVGVLTTGIDWDVRCIILARPTKSEILYTQIIGRGLRTADGKEDCIILDHSDTTQTLGYVTDIKHEKLDAGRMAKGRKAEPKVRAVKLPKECTSCTYLKPAGVHVCPECGFAPARREDVATVDGELFQVQGGKTKDDRATKQRFWSGLLWYCDERGYSEGWASHKFKERFGMWPRSLRAVPATPDVHCRNYVRASQIRYAKGRGKEQKTGGAPDAA</sequence>
<gene>
    <name evidence="2" type="ORF">SAMN02745223_01317</name>
</gene>
<dbReference type="PROSITE" id="PS51192">
    <property type="entry name" value="HELICASE_ATP_BIND_1"/>
    <property type="match status" value="1"/>
</dbReference>
<proteinExistence type="predicted"/>
<dbReference type="GO" id="GO:0005524">
    <property type="term" value="F:ATP binding"/>
    <property type="evidence" value="ECO:0007669"/>
    <property type="project" value="InterPro"/>
</dbReference>
<accession>A0A1M4X4X2</accession>
<dbReference type="GO" id="GO:0016787">
    <property type="term" value="F:hydrolase activity"/>
    <property type="evidence" value="ECO:0007669"/>
    <property type="project" value="InterPro"/>
</dbReference>
<evidence type="ECO:0000313" key="2">
    <source>
        <dbReference type="EMBL" id="SHE88477.1"/>
    </source>
</evidence>
<dbReference type="GO" id="GO:0004386">
    <property type="term" value="F:helicase activity"/>
    <property type="evidence" value="ECO:0007669"/>
    <property type="project" value="UniProtKB-KW"/>
</dbReference>
<keyword evidence="2" id="KW-0378">Hydrolase</keyword>
<dbReference type="InterPro" id="IPR014001">
    <property type="entry name" value="Helicase_ATP-bd"/>
</dbReference>
<name>A0A1M4X4X2_9HYPH</name>
<dbReference type="RefSeq" id="WP_052950358.1">
    <property type="nucleotide sequence ID" value="NZ_FQVC01000003.1"/>
</dbReference>
<keyword evidence="2" id="KW-0547">Nucleotide-binding</keyword>
<dbReference type="PANTHER" id="PTHR47396:SF1">
    <property type="entry name" value="ATP-DEPENDENT HELICASE IRC3-RELATED"/>
    <property type="match status" value="1"/>
</dbReference>
<dbReference type="Proteomes" id="UP000184533">
    <property type="component" value="Unassembled WGS sequence"/>
</dbReference>
<dbReference type="Pfam" id="PF04851">
    <property type="entry name" value="ResIII"/>
    <property type="match status" value="1"/>
</dbReference>
<dbReference type="SMART" id="SM00490">
    <property type="entry name" value="HELICc"/>
    <property type="match status" value="1"/>
</dbReference>
<reference evidence="2 3" key="1">
    <citation type="submission" date="2016-11" db="EMBL/GenBank/DDBJ databases">
        <authorList>
            <person name="Jaros S."/>
            <person name="Januszkiewicz K."/>
            <person name="Wedrychowicz H."/>
        </authorList>
    </citation>
    <scope>NUCLEOTIDE SEQUENCE [LARGE SCALE GENOMIC DNA]</scope>
    <source>
        <strain evidence="2 3">DSM 17137</strain>
    </source>
</reference>
<protein>
    <submittedName>
        <fullName evidence="2">Helicase conserved C-terminal domain-containing protein</fullName>
    </submittedName>
</protein>
<dbReference type="InterPro" id="IPR001650">
    <property type="entry name" value="Helicase_C-like"/>
</dbReference>
<dbReference type="InterPro" id="IPR006935">
    <property type="entry name" value="Helicase/UvrB_N"/>
</dbReference>